<feature type="domain" description="RIO kinase" evidence="13">
    <location>
        <begin position="45"/>
        <end position="277"/>
    </location>
</feature>
<proteinExistence type="inferred from homology"/>
<evidence type="ECO:0000256" key="8">
    <source>
        <dbReference type="ARBA" id="ARBA00022840"/>
    </source>
</evidence>
<dbReference type="GO" id="GO:0005524">
    <property type="term" value="F:ATP binding"/>
    <property type="evidence" value="ECO:0007669"/>
    <property type="project" value="UniProtKB-KW"/>
</dbReference>
<name>A0A849K5B0_9MICO</name>
<keyword evidence="9" id="KW-0460">Magnesium</keyword>
<keyword evidence="8" id="KW-0067">ATP-binding</keyword>
<keyword evidence="6" id="KW-0547">Nucleotide-binding</keyword>
<dbReference type="SMART" id="SM00090">
    <property type="entry name" value="RIO"/>
    <property type="match status" value="1"/>
</dbReference>
<dbReference type="InterPro" id="IPR018934">
    <property type="entry name" value="RIO_dom"/>
</dbReference>
<dbReference type="InterPro" id="IPR011009">
    <property type="entry name" value="Kinase-like_dom_sf"/>
</dbReference>
<dbReference type="EC" id="2.7.11.1" evidence="2"/>
<evidence type="ECO:0000313" key="15">
    <source>
        <dbReference type="Proteomes" id="UP000557204"/>
    </source>
</evidence>
<comment type="similarity">
    <text evidence="1">Belongs to the protein kinase superfamily. RIO-type Ser/Thr kinase family.</text>
</comment>
<comment type="catalytic activity">
    <reaction evidence="10">
        <text>L-threonyl-[protein] + ATP = O-phospho-L-threonyl-[protein] + ADP + H(+)</text>
        <dbReference type="Rhea" id="RHEA:46608"/>
        <dbReference type="Rhea" id="RHEA-COMP:11060"/>
        <dbReference type="Rhea" id="RHEA-COMP:11605"/>
        <dbReference type="ChEBI" id="CHEBI:15378"/>
        <dbReference type="ChEBI" id="CHEBI:30013"/>
        <dbReference type="ChEBI" id="CHEBI:30616"/>
        <dbReference type="ChEBI" id="CHEBI:61977"/>
        <dbReference type="ChEBI" id="CHEBI:456216"/>
        <dbReference type="EC" id="2.7.11.1"/>
    </reaction>
</comment>
<dbReference type="AlphaFoldDB" id="A0A849K5B0"/>
<evidence type="ECO:0000259" key="13">
    <source>
        <dbReference type="SMART" id="SM00090"/>
    </source>
</evidence>
<evidence type="ECO:0000256" key="2">
    <source>
        <dbReference type="ARBA" id="ARBA00012513"/>
    </source>
</evidence>
<dbReference type="GO" id="GO:0046872">
    <property type="term" value="F:metal ion binding"/>
    <property type="evidence" value="ECO:0007669"/>
    <property type="project" value="UniProtKB-KW"/>
</dbReference>
<evidence type="ECO:0000256" key="11">
    <source>
        <dbReference type="ARBA" id="ARBA00048679"/>
    </source>
</evidence>
<dbReference type="RefSeq" id="WP_171245828.1">
    <property type="nucleotide sequence ID" value="NZ_JABFAJ010000003.1"/>
</dbReference>
<evidence type="ECO:0000256" key="10">
    <source>
        <dbReference type="ARBA" id="ARBA00047899"/>
    </source>
</evidence>
<reference evidence="14 15" key="1">
    <citation type="submission" date="2020-05" db="EMBL/GenBank/DDBJ databases">
        <title>Genome sequence of Isoptericola sp. JC619 isolated from Chilika lagoon, India.</title>
        <authorList>
            <person name="Kumar D."/>
            <person name="Appam K."/>
            <person name="Gandham S."/>
            <person name="Uppada J."/>
            <person name="Sasikala C."/>
            <person name="Venkata Ramana C."/>
        </authorList>
    </citation>
    <scope>NUCLEOTIDE SEQUENCE [LARGE SCALE GENOMIC DNA]</scope>
    <source>
        <strain evidence="14 15">JC619</strain>
    </source>
</reference>
<dbReference type="GO" id="GO:0004674">
    <property type="term" value="F:protein serine/threonine kinase activity"/>
    <property type="evidence" value="ECO:0007669"/>
    <property type="project" value="UniProtKB-KW"/>
</dbReference>
<dbReference type="InterPro" id="IPR000687">
    <property type="entry name" value="RIO_kinase"/>
</dbReference>
<evidence type="ECO:0000256" key="12">
    <source>
        <dbReference type="SAM" id="MobiDB-lite"/>
    </source>
</evidence>
<gene>
    <name evidence="14" type="ORF">HLI28_02095</name>
</gene>
<feature type="compositionally biased region" description="Polar residues" evidence="12">
    <location>
        <begin position="1"/>
        <end position="11"/>
    </location>
</feature>
<evidence type="ECO:0000313" key="14">
    <source>
        <dbReference type="EMBL" id="NNU26337.1"/>
    </source>
</evidence>
<accession>A0A849K5B0</accession>
<dbReference type="InterPro" id="IPR051272">
    <property type="entry name" value="RIO-type_Ser/Thr_kinase"/>
</dbReference>
<sequence>MPPNLSLSLTTADHDGPGPDQRWSTWPSVAKGQRGPAPRPDWVVTAAAALDTELGVLKTGKEADVFLVERAVPDDPGQASLLAAKRYRTPEHRQFHRDSTYTDGRRVRRTRDQRAVEDRRSAWGRAVRATQWADAEFTTLGTLWDAGAAVPYPVQVDGTEVLMEFVGTVDDDGTAVAAPRLDRSRPAPDELADWFEQLLATMSVLARLGWAHGDLSPYNVLVDAGRIVVIDVPQVVDLVANPAGPELLHRDCRTVCRWFAARGLAVDADEVFADLLAQAW</sequence>
<dbReference type="Gene3D" id="1.10.510.10">
    <property type="entry name" value="Transferase(Phosphotransferase) domain 1"/>
    <property type="match status" value="1"/>
</dbReference>
<keyword evidence="3" id="KW-0723">Serine/threonine-protein kinase</keyword>
<keyword evidence="7" id="KW-0418">Kinase</keyword>
<keyword evidence="15" id="KW-1185">Reference proteome</keyword>
<evidence type="ECO:0000256" key="4">
    <source>
        <dbReference type="ARBA" id="ARBA00022679"/>
    </source>
</evidence>
<keyword evidence="5" id="KW-0479">Metal-binding</keyword>
<dbReference type="Gene3D" id="3.30.200.20">
    <property type="entry name" value="Phosphorylase Kinase, domain 1"/>
    <property type="match status" value="1"/>
</dbReference>
<dbReference type="EMBL" id="JABFAJ010000003">
    <property type="protein sequence ID" value="NNU26337.1"/>
    <property type="molecule type" value="Genomic_DNA"/>
</dbReference>
<evidence type="ECO:0000256" key="9">
    <source>
        <dbReference type="ARBA" id="ARBA00022842"/>
    </source>
</evidence>
<dbReference type="Proteomes" id="UP000557204">
    <property type="component" value="Unassembled WGS sequence"/>
</dbReference>
<evidence type="ECO:0000256" key="6">
    <source>
        <dbReference type="ARBA" id="ARBA00022741"/>
    </source>
</evidence>
<dbReference type="PANTHER" id="PTHR45723">
    <property type="entry name" value="SERINE/THREONINE-PROTEIN KINASE RIO1"/>
    <property type="match status" value="1"/>
</dbReference>
<dbReference type="Pfam" id="PF01163">
    <property type="entry name" value="RIO1"/>
    <property type="match status" value="1"/>
</dbReference>
<evidence type="ECO:0000256" key="7">
    <source>
        <dbReference type="ARBA" id="ARBA00022777"/>
    </source>
</evidence>
<organism evidence="14 15">
    <name type="scientific">Isoptericola sediminis</name>
    <dbReference type="NCBI Taxonomy" id="2733572"/>
    <lineage>
        <taxon>Bacteria</taxon>
        <taxon>Bacillati</taxon>
        <taxon>Actinomycetota</taxon>
        <taxon>Actinomycetes</taxon>
        <taxon>Micrococcales</taxon>
        <taxon>Promicromonosporaceae</taxon>
        <taxon>Isoptericola</taxon>
    </lineage>
</organism>
<evidence type="ECO:0000256" key="5">
    <source>
        <dbReference type="ARBA" id="ARBA00022723"/>
    </source>
</evidence>
<keyword evidence="4 14" id="KW-0808">Transferase</keyword>
<feature type="region of interest" description="Disordered" evidence="12">
    <location>
        <begin position="1"/>
        <end position="38"/>
    </location>
</feature>
<protein>
    <recommendedName>
        <fullName evidence="2">non-specific serine/threonine protein kinase</fullName>
        <ecNumber evidence="2">2.7.11.1</ecNumber>
    </recommendedName>
</protein>
<comment type="catalytic activity">
    <reaction evidence="11">
        <text>L-seryl-[protein] + ATP = O-phospho-L-seryl-[protein] + ADP + H(+)</text>
        <dbReference type="Rhea" id="RHEA:17989"/>
        <dbReference type="Rhea" id="RHEA-COMP:9863"/>
        <dbReference type="Rhea" id="RHEA-COMP:11604"/>
        <dbReference type="ChEBI" id="CHEBI:15378"/>
        <dbReference type="ChEBI" id="CHEBI:29999"/>
        <dbReference type="ChEBI" id="CHEBI:30616"/>
        <dbReference type="ChEBI" id="CHEBI:83421"/>
        <dbReference type="ChEBI" id="CHEBI:456216"/>
        <dbReference type="EC" id="2.7.11.1"/>
    </reaction>
</comment>
<evidence type="ECO:0000256" key="1">
    <source>
        <dbReference type="ARBA" id="ARBA00009196"/>
    </source>
</evidence>
<evidence type="ECO:0000256" key="3">
    <source>
        <dbReference type="ARBA" id="ARBA00022527"/>
    </source>
</evidence>
<comment type="caution">
    <text evidence="14">The sequence shown here is derived from an EMBL/GenBank/DDBJ whole genome shotgun (WGS) entry which is preliminary data.</text>
</comment>
<dbReference type="SUPFAM" id="SSF56112">
    <property type="entry name" value="Protein kinase-like (PK-like)"/>
    <property type="match status" value="1"/>
</dbReference>